<feature type="transmembrane region" description="Helical" evidence="1">
    <location>
        <begin position="1003"/>
        <end position="1022"/>
    </location>
</feature>
<dbReference type="InterPro" id="IPR001036">
    <property type="entry name" value="Acrflvin-R"/>
</dbReference>
<dbReference type="SUPFAM" id="SSF82714">
    <property type="entry name" value="Multidrug efflux transporter AcrB TolC docking domain, DN and DC subdomains"/>
    <property type="match status" value="1"/>
</dbReference>
<organism evidence="2 3">
    <name type="scientific">Saltatorellus ferox</name>
    <dbReference type="NCBI Taxonomy" id="2528018"/>
    <lineage>
        <taxon>Bacteria</taxon>
        <taxon>Pseudomonadati</taxon>
        <taxon>Planctomycetota</taxon>
        <taxon>Planctomycetia</taxon>
        <taxon>Planctomycetia incertae sedis</taxon>
        <taxon>Saltatorellus</taxon>
    </lineage>
</organism>
<dbReference type="Gene3D" id="1.20.1640.10">
    <property type="entry name" value="Multidrug efflux transporter AcrB transmembrane domain"/>
    <property type="match status" value="2"/>
</dbReference>
<protein>
    <submittedName>
        <fullName evidence="2">Swarming motility protein SwrC</fullName>
    </submittedName>
</protein>
<keyword evidence="1" id="KW-0812">Transmembrane</keyword>
<feature type="transmembrane region" description="Helical" evidence="1">
    <location>
        <begin position="902"/>
        <end position="924"/>
    </location>
</feature>
<feature type="transmembrane region" description="Helical" evidence="1">
    <location>
        <begin position="382"/>
        <end position="402"/>
    </location>
</feature>
<evidence type="ECO:0000313" key="3">
    <source>
        <dbReference type="Proteomes" id="UP000320390"/>
    </source>
</evidence>
<dbReference type="Proteomes" id="UP000320390">
    <property type="component" value="Chromosome"/>
</dbReference>
<dbReference type="EMBL" id="CP036434">
    <property type="protein sequence ID" value="QDV04718.1"/>
    <property type="molecule type" value="Genomic_DNA"/>
</dbReference>
<dbReference type="GO" id="GO:0042910">
    <property type="term" value="F:xenobiotic transmembrane transporter activity"/>
    <property type="evidence" value="ECO:0007669"/>
    <property type="project" value="TreeGrafter"/>
</dbReference>
<feature type="transmembrane region" description="Helical" evidence="1">
    <location>
        <begin position="959"/>
        <end position="982"/>
    </location>
</feature>
<evidence type="ECO:0000256" key="1">
    <source>
        <dbReference type="SAM" id="Phobius"/>
    </source>
</evidence>
<dbReference type="RefSeq" id="WP_145194166.1">
    <property type="nucleotide sequence ID" value="NZ_CP036434.1"/>
</dbReference>
<feature type="transmembrane region" description="Helical" evidence="1">
    <location>
        <begin position="408"/>
        <end position="432"/>
    </location>
</feature>
<dbReference type="GO" id="GO:0005886">
    <property type="term" value="C:plasma membrane"/>
    <property type="evidence" value="ECO:0007669"/>
    <property type="project" value="TreeGrafter"/>
</dbReference>
<dbReference type="PRINTS" id="PR00702">
    <property type="entry name" value="ACRIFLAVINRP"/>
</dbReference>
<proteinExistence type="predicted"/>
<dbReference type="Gene3D" id="3.30.2090.10">
    <property type="entry name" value="Multidrug efflux transporter AcrB TolC docking domain, DN and DC subdomains"/>
    <property type="match status" value="2"/>
</dbReference>
<sequence precursor="true">MTDSTEHEIDVAKASWAERFFLLRPTFGILATLLLIAGGLMAASVLVKESFPDLSIPQASISTEWAGADPQTIEQDITDVIEKEVKTLRGLKSVTSSSFDSFSMVAVEFDAGANLSESMQLLRSKVSDAESKLPQGAGTPRITQVSVDDRPILTVVLYGDIDAGVLSRTAQDLEERLEAVAGVNEADIAGMRDEVVSVRLYPDRTLALGLSPTVVRDAIQNANVDMPWGEIESEQFGTSVRFYGRFRSVGDLENLPVARLGSAGQGRIVRLGEVADVRRDLEKETSRAFFSWQGGEYASSIEVSVKKAPGTDTLAVIEAVRQELDATTGGTDWPPQLKYEITQDESEQVRESLGNVFNNAWQAMLAVFFILFMLLTWREGLIAGLAIPLTFLGALLIIWLLGFTLNQLVVIGMVLALGLLVDVFILMMEGIHEGIFVEGLTFSQAALKTVRRYGLPAATGQLTTILALAPLAAIGGTSGQFIRVLPITAIVCLLVAFFVALAISVPLSRFLLGHLDASDGNKETRADRLTARYGQRLRDWSLASTLTSRPRAALVVAGAFGVFLLSLVGFSKVPLVMYPKADGVKLGITVELSPSTTLPSSQIVAESLGSILREKPYFESVVMLVGQKSPLAQVTLQDALSPSTGENYVGFSCIFKERDLRDKDGYEYADDLRSELRPILDEMAAVATLELVPETGEPSAVAPVQIALLGTDMGRLRSISADVQAILQRTPGAVEVRDNLGNVRPEVKLIPRREAMDFYGLTERELAAQVRIALGNDEVAKFDIGGLDDDLSLQLGMAWPSRGGDIGGPTTLGEMALVRAFAPDGAVVPLLSVLTPESGTSTLSITHENGKRSISVLAKTAGSTPQEIVEAITPELEALKATWPSGYSFRFAGEVAETAETFGSAGIMLVVAIMLVFSVLVLQFGSFRQSFIIAMAIPLALIGTFAGFFFAWIPFSFFAMVGVIALIGIVVNDSIVMVDTMNRHLASGIKVATAAARGASDRLRPIVSTSLTTIVGLVPLAISDPMWRPLCYAIIFGLIVSTVTSLVVVPCLYLLLTPKTKPS</sequence>
<feature type="transmembrane region" description="Helical" evidence="1">
    <location>
        <begin position="481"/>
        <end position="503"/>
    </location>
</feature>
<reference evidence="2 3" key="1">
    <citation type="submission" date="2019-02" db="EMBL/GenBank/DDBJ databases">
        <title>Deep-cultivation of Planctomycetes and their phenomic and genomic characterization uncovers novel biology.</title>
        <authorList>
            <person name="Wiegand S."/>
            <person name="Jogler M."/>
            <person name="Boedeker C."/>
            <person name="Pinto D."/>
            <person name="Vollmers J."/>
            <person name="Rivas-Marin E."/>
            <person name="Kohn T."/>
            <person name="Peeters S.H."/>
            <person name="Heuer A."/>
            <person name="Rast P."/>
            <person name="Oberbeckmann S."/>
            <person name="Bunk B."/>
            <person name="Jeske O."/>
            <person name="Meyerdierks A."/>
            <person name="Storesund J.E."/>
            <person name="Kallscheuer N."/>
            <person name="Luecker S."/>
            <person name="Lage O.M."/>
            <person name="Pohl T."/>
            <person name="Merkel B.J."/>
            <person name="Hornburger P."/>
            <person name="Mueller R.-W."/>
            <person name="Bruemmer F."/>
            <person name="Labrenz M."/>
            <person name="Spormann A.M."/>
            <person name="Op den Camp H."/>
            <person name="Overmann J."/>
            <person name="Amann R."/>
            <person name="Jetten M.S.M."/>
            <person name="Mascher T."/>
            <person name="Medema M.H."/>
            <person name="Devos D.P."/>
            <person name="Kaster A.-K."/>
            <person name="Ovreas L."/>
            <person name="Rohde M."/>
            <person name="Galperin M.Y."/>
            <person name="Jogler C."/>
        </authorList>
    </citation>
    <scope>NUCLEOTIDE SEQUENCE [LARGE SCALE GENOMIC DNA]</scope>
    <source>
        <strain evidence="2 3">Poly30</strain>
    </source>
</reference>
<feature type="transmembrane region" description="Helical" evidence="1">
    <location>
        <begin position="21"/>
        <end position="47"/>
    </location>
</feature>
<dbReference type="PANTHER" id="PTHR32063">
    <property type="match status" value="1"/>
</dbReference>
<dbReference type="SUPFAM" id="SSF82866">
    <property type="entry name" value="Multidrug efflux transporter AcrB transmembrane domain"/>
    <property type="match status" value="2"/>
</dbReference>
<feature type="transmembrane region" description="Helical" evidence="1">
    <location>
        <begin position="1034"/>
        <end position="1056"/>
    </location>
</feature>
<dbReference type="AlphaFoldDB" id="A0A518EKV2"/>
<gene>
    <name evidence="2" type="primary">swrC</name>
    <name evidence="2" type="ORF">Poly30_02110</name>
</gene>
<keyword evidence="1" id="KW-1133">Transmembrane helix</keyword>
<feature type="transmembrane region" description="Helical" evidence="1">
    <location>
        <begin position="931"/>
        <end position="953"/>
    </location>
</feature>
<dbReference type="Gene3D" id="3.30.70.1320">
    <property type="entry name" value="Multidrug efflux transporter AcrB pore domain like"/>
    <property type="match status" value="1"/>
</dbReference>
<feature type="transmembrane region" description="Helical" evidence="1">
    <location>
        <begin position="552"/>
        <end position="570"/>
    </location>
</feature>
<dbReference type="OrthoDB" id="9798415at2"/>
<dbReference type="Gene3D" id="3.30.70.1430">
    <property type="entry name" value="Multidrug efflux transporter AcrB pore domain"/>
    <property type="match status" value="2"/>
</dbReference>
<keyword evidence="1" id="KW-0472">Membrane</keyword>
<dbReference type="InterPro" id="IPR027463">
    <property type="entry name" value="AcrB_DN_DC_subdom"/>
</dbReference>
<dbReference type="SUPFAM" id="SSF82693">
    <property type="entry name" value="Multidrug efflux transporter AcrB pore domain, PN1, PN2, PC1 and PC2 subdomains"/>
    <property type="match status" value="2"/>
</dbReference>
<name>A0A518EKV2_9BACT</name>
<feature type="transmembrane region" description="Helical" evidence="1">
    <location>
        <begin position="453"/>
        <end position="475"/>
    </location>
</feature>
<dbReference type="PANTHER" id="PTHR32063:SF24">
    <property type="entry name" value="CATION EFFLUX SYSTEM (ACRB_ACRD_ACRF FAMILY)"/>
    <property type="match status" value="1"/>
</dbReference>
<accession>A0A518EKV2</accession>
<evidence type="ECO:0000313" key="2">
    <source>
        <dbReference type="EMBL" id="QDV04718.1"/>
    </source>
</evidence>
<keyword evidence="3" id="KW-1185">Reference proteome</keyword>
<dbReference type="Pfam" id="PF00873">
    <property type="entry name" value="ACR_tran"/>
    <property type="match status" value="1"/>
</dbReference>
<dbReference type="Gene3D" id="3.30.70.1440">
    <property type="entry name" value="Multidrug efflux transporter AcrB pore domain"/>
    <property type="match status" value="1"/>
</dbReference>
<feature type="transmembrane region" description="Helical" evidence="1">
    <location>
        <begin position="356"/>
        <end position="375"/>
    </location>
</feature>